<reference evidence="1 2" key="1">
    <citation type="journal article" date="2012" name="J. Bacteriol.">
        <title>Genome sequences of type strains of seven species of the marine bacterium Pseudoalteromonas.</title>
        <authorList>
            <person name="Xie B.B."/>
            <person name="Shu Y.L."/>
            <person name="Qin Q.L."/>
            <person name="Rong J.C."/>
            <person name="Zhang X.Y."/>
            <person name="Chen X.L."/>
            <person name="Shi M."/>
            <person name="He H.L."/>
            <person name="Zhou B.C."/>
            <person name="Zhang Y.Z."/>
        </authorList>
    </citation>
    <scope>NUCLEOTIDE SEQUENCE [LARGE SCALE GENOMIC DNA]</scope>
    <source>
        <strain evidence="1 2">A 37-1-2</strain>
    </source>
</reference>
<dbReference type="Proteomes" id="UP000016505">
    <property type="component" value="Chromosome I"/>
</dbReference>
<accession>A0A290S7I6</accession>
<proteinExistence type="predicted"/>
<name>A0A290S7I6_9GAMM</name>
<dbReference type="OrthoDB" id="6290244at2"/>
<evidence type="ECO:0000313" key="2">
    <source>
        <dbReference type="Proteomes" id="UP000016505"/>
    </source>
</evidence>
<protein>
    <submittedName>
        <fullName evidence="1">Uncharacterized protein</fullName>
    </submittedName>
</protein>
<gene>
    <name evidence="1" type="ORF">PARC_a3499</name>
</gene>
<dbReference type="KEGG" id="part:PARC_a3499"/>
<evidence type="ECO:0000313" key="1">
    <source>
        <dbReference type="EMBL" id="ATC87859.1"/>
    </source>
</evidence>
<dbReference type="AlphaFoldDB" id="A0A290S7I6"/>
<dbReference type="EMBL" id="CP011025">
    <property type="protein sequence ID" value="ATC87859.1"/>
    <property type="molecule type" value="Genomic_DNA"/>
</dbReference>
<sequence>MDMNFKTPQSNTFLCKVSDASTAKPIGVFSAQTPNENPYKALFSPKGYNFLNMPMSEFKNILNVIIQLESDISISKWGEGSRPDEFSYQLNRISNAIATTHFKGKTDISCYFLKRVEEAKDMIGEDCTSFIQAHNSVSQLYNTVLQLTSEEGFRAIQNKALTHLKEQQAFA</sequence>
<dbReference type="RefSeq" id="WP_010553343.1">
    <property type="nucleotide sequence ID" value="NZ_CP011025.1"/>
</dbReference>
<organism evidence="1 2">
    <name type="scientific">Pseudoalteromonas arctica A 37-1-2</name>
    <dbReference type="NCBI Taxonomy" id="1117313"/>
    <lineage>
        <taxon>Bacteria</taxon>
        <taxon>Pseudomonadati</taxon>
        <taxon>Pseudomonadota</taxon>
        <taxon>Gammaproteobacteria</taxon>
        <taxon>Alteromonadales</taxon>
        <taxon>Pseudoalteromonadaceae</taxon>
        <taxon>Pseudoalteromonas</taxon>
    </lineage>
</organism>